<feature type="non-terminal residue" evidence="1">
    <location>
        <position position="1"/>
    </location>
</feature>
<reference evidence="2" key="1">
    <citation type="journal article" date="2019" name="IScience">
        <title>Narwhal Genome Reveals Long-Term Low Genetic Diversity despite Current Large Abundance Size.</title>
        <authorList>
            <person name="Westbury M.V."/>
            <person name="Petersen B."/>
            <person name="Garde E."/>
            <person name="Heide-Jorgensen M.P."/>
            <person name="Lorenzen E.D."/>
        </authorList>
    </citation>
    <scope>NUCLEOTIDE SEQUENCE [LARGE SCALE GENOMIC DNA]</scope>
</reference>
<comment type="caution">
    <text evidence="1">The sequence shown here is derived from an EMBL/GenBank/DDBJ whole genome shotgun (WGS) entry which is preliminary data.</text>
</comment>
<sequence length="185" mass="20303">AVQGLYQTPLRGIASRVEQHGGCACAAWGAELCCGRVLRSCCGSPESLQAQLERGVPGLELDLSLSHNRSSVIGLLRWKALLAQMGRKPAPAPATPRPQAGLAVYASPENEKPFQEENLLRQEGRVEKIQTKASEATKSWCCGHPTCVKVTRKAHRTEGRILMVLVSVVNFERPKTKIYKYWLAP</sequence>
<proteinExistence type="predicted"/>
<dbReference type="AlphaFoldDB" id="A0A4U1FIT3"/>
<dbReference type="Proteomes" id="UP000308365">
    <property type="component" value="Unassembled WGS sequence"/>
</dbReference>
<organism evidence="1 2">
    <name type="scientific">Monodon monoceros</name>
    <name type="common">Narwhal</name>
    <name type="synonym">Ceratodon monodon</name>
    <dbReference type="NCBI Taxonomy" id="40151"/>
    <lineage>
        <taxon>Eukaryota</taxon>
        <taxon>Metazoa</taxon>
        <taxon>Chordata</taxon>
        <taxon>Craniata</taxon>
        <taxon>Vertebrata</taxon>
        <taxon>Euteleostomi</taxon>
        <taxon>Mammalia</taxon>
        <taxon>Eutheria</taxon>
        <taxon>Laurasiatheria</taxon>
        <taxon>Artiodactyla</taxon>
        <taxon>Whippomorpha</taxon>
        <taxon>Cetacea</taxon>
        <taxon>Odontoceti</taxon>
        <taxon>Monodontidae</taxon>
        <taxon>Monodon</taxon>
    </lineage>
</organism>
<accession>A0A4U1FIT3</accession>
<evidence type="ECO:0000313" key="1">
    <source>
        <dbReference type="EMBL" id="TKC49487.1"/>
    </source>
</evidence>
<evidence type="ECO:0000313" key="2">
    <source>
        <dbReference type="Proteomes" id="UP000308365"/>
    </source>
</evidence>
<dbReference type="EMBL" id="RWIC01000117">
    <property type="protein sequence ID" value="TKC49487.1"/>
    <property type="molecule type" value="Genomic_DNA"/>
</dbReference>
<name>A0A4U1FIT3_MONMO</name>
<gene>
    <name evidence="1" type="ORF">EI555_020976</name>
</gene>
<protein>
    <submittedName>
        <fullName evidence="1">Uncharacterized protein</fullName>
    </submittedName>
</protein>